<protein>
    <submittedName>
        <fullName evidence="2">Uncharacterized protein</fullName>
    </submittedName>
</protein>
<accession>A0A843XIC4</accession>
<feature type="compositionally biased region" description="Pro residues" evidence="1">
    <location>
        <begin position="471"/>
        <end position="487"/>
    </location>
</feature>
<feature type="region of interest" description="Disordered" evidence="1">
    <location>
        <begin position="243"/>
        <end position="308"/>
    </location>
</feature>
<dbReference type="AlphaFoldDB" id="A0A843XIC4"/>
<feature type="compositionally biased region" description="Low complexity" evidence="1">
    <location>
        <begin position="408"/>
        <end position="432"/>
    </location>
</feature>
<proteinExistence type="predicted"/>
<evidence type="ECO:0000256" key="1">
    <source>
        <dbReference type="SAM" id="MobiDB-lite"/>
    </source>
</evidence>
<evidence type="ECO:0000313" key="2">
    <source>
        <dbReference type="EMBL" id="MQM19398.1"/>
    </source>
</evidence>
<keyword evidence="3" id="KW-1185">Reference proteome</keyword>
<reference evidence="2" key="1">
    <citation type="submission" date="2017-07" db="EMBL/GenBank/DDBJ databases">
        <title>Taro Niue Genome Assembly and Annotation.</title>
        <authorList>
            <person name="Atibalentja N."/>
            <person name="Keating K."/>
            <person name="Fields C.J."/>
        </authorList>
    </citation>
    <scope>NUCLEOTIDE SEQUENCE</scope>
    <source>
        <strain evidence="2">Niue_2</strain>
        <tissue evidence="2">Leaf</tissue>
    </source>
</reference>
<sequence length="978" mass="106757">MAEVMIEMMKFAREQIWDTKSKLNVSLPYAHLLTKVFKHFGVDLSGAVTEKMAQAIRSRNLKKSRFSLNNGIWSKASVAEGEAIIGDAQVDHQEEVPLTPAAEPALAASVAVEPATLAVPESAAGPLEQAAEQAAVAGSPIFAVESPLPEAPAEEAMAGAINPLPTSIIASILKEVLDSIHSTPVTPEAGGELVAEVVALGHIEESIAAPVQEEQSNAPADVVLEEAPIQGEQEPIERDAPIQGEQSKEGQAEAAHCDEPMGSVPADEDLPNAQNDATDGETTSSTESDDDQQPPASEARKEGKEVVSDVPLLADTPFERQVKHKIVINLKPVIERLDVQGTILCSLQSDVNSIFMSQASSSKEISSIRNVMKWFNNKMSSMKTMLSEILKVVGAQVTPSPPPSAAQVPESGPSGSSVPVSEPSAAAAGAAEAEINEQGFFGPAEQNKGPSRPLESKSVENLAEEAVLVPEPPAPTSSQTPVPPSPPSSSTAPPAPQTFKQPQPRPISSPTPFPSQSISSPELLPASSSARPSSYGPSTSNTFSLPTVTLHSIFNPPTPPSFITLIPEGAQLPHVEIQDIKDEFEVAILRSVLAVGTHTHRTGSSSPVSKKRRLTSTHSASSKPCYPPLWFSFSISNKQKLIYEEYPQKVVFAHIFGLPFQNLSEHLTTIFPYTHLSKAHQSKVFSMTEAKTKEQWVWSHKELYSQFCRVQAAKFPPREAPLPLSEWFQIHHKNLFGPFIQKEIKFIRHYQMYCNYCYADHLPESQLGQFRVAIRALNSSTAHTEPLQVDFATLVIPDVMFLPPLHALIMDSSVGTLIFEQAARVMARLFVQDGRDLSFPRFVFRQYLQGHIKADVLAPILSECEQLSPEEWQKLYPLFAQQLSDLNASQASSNQPLLSPGEFLDANSLHLIRDSYLTWVERYKVFFALKQELRSLKIDYPLKLEAFLRFASFGSFLTYKLALGPVKIRNDLLAVTIS</sequence>
<feature type="compositionally biased region" description="Pro residues" evidence="1">
    <location>
        <begin position="503"/>
        <end position="513"/>
    </location>
</feature>
<dbReference type="Proteomes" id="UP000652761">
    <property type="component" value="Unassembled WGS sequence"/>
</dbReference>
<name>A0A843XIC4_COLES</name>
<feature type="compositionally biased region" description="Basic and acidic residues" evidence="1">
    <location>
        <begin position="243"/>
        <end position="259"/>
    </location>
</feature>
<feature type="compositionally biased region" description="Low complexity" evidence="1">
    <location>
        <begin position="517"/>
        <end position="540"/>
    </location>
</feature>
<feature type="region of interest" description="Disordered" evidence="1">
    <location>
        <begin position="397"/>
        <end position="432"/>
    </location>
</feature>
<comment type="caution">
    <text evidence="2">The sequence shown here is derived from an EMBL/GenBank/DDBJ whole genome shotgun (WGS) entry which is preliminary data.</text>
</comment>
<organism evidence="2 3">
    <name type="scientific">Colocasia esculenta</name>
    <name type="common">Wild taro</name>
    <name type="synonym">Arum esculentum</name>
    <dbReference type="NCBI Taxonomy" id="4460"/>
    <lineage>
        <taxon>Eukaryota</taxon>
        <taxon>Viridiplantae</taxon>
        <taxon>Streptophyta</taxon>
        <taxon>Embryophyta</taxon>
        <taxon>Tracheophyta</taxon>
        <taxon>Spermatophyta</taxon>
        <taxon>Magnoliopsida</taxon>
        <taxon>Liliopsida</taxon>
        <taxon>Araceae</taxon>
        <taxon>Aroideae</taxon>
        <taxon>Colocasieae</taxon>
        <taxon>Colocasia</taxon>
    </lineage>
</organism>
<feature type="region of interest" description="Disordered" evidence="1">
    <location>
        <begin position="600"/>
        <end position="620"/>
    </location>
</feature>
<feature type="region of interest" description="Disordered" evidence="1">
    <location>
        <begin position="471"/>
        <end position="540"/>
    </location>
</feature>
<evidence type="ECO:0000313" key="3">
    <source>
        <dbReference type="Proteomes" id="UP000652761"/>
    </source>
</evidence>
<gene>
    <name evidence="2" type="ORF">Taro_052402</name>
</gene>
<feature type="compositionally biased region" description="Basic and acidic residues" evidence="1">
    <location>
        <begin position="298"/>
        <end position="307"/>
    </location>
</feature>
<dbReference type="EMBL" id="NMUH01008893">
    <property type="protein sequence ID" value="MQM19398.1"/>
    <property type="molecule type" value="Genomic_DNA"/>
</dbReference>